<sequence length="378" mass="44122">MDMLLKNIMEQKGNQSQNLIIKDKQKPSNGGINNFKIAEKQNSLNISVRQNSTERIKLEKIKKKIRNDGKILKKKTNGSSSNLIKNNCQSQNQEEDYYIQNGKNQDYLNYKSKELNEKFQVIKNEKEQQEKNNLSTQSIIIDNESQIHQQHLQKVKDDQILQNAQQIDDISDYIDDSLPKVYPPFLTPLEQEQKEKYSLVLDLDETLVHYQESDDGEGGQFLVRPYAEQFLYEMSLYYEIVIFTAALQEYADFILDIIDTQKVISHRLYRQHCSFQQSTKSFVKDLSLLGRNIEKVIIVDNLAENFSVQSQNGVLIQSWYGEPNDRALFQLQPLLQKIVQSKKIKDVRQALEIYRKKTLINIQNGIEDPHLKVDLDED</sequence>
<protein>
    <recommendedName>
        <fullName evidence="1">Mitochondrial import inner membrane translocase subunit TIM50</fullName>
    </recommendedName>
</protein>
<dbReference type="InterPro" id="IPR023214">
    <property type="entry name" value="HAD_sf"/>
</dbReference>
<dbReference type="SMART" id="SM00577">
    <property type="entry name" value="CPDc"/>
    <property type="match status" value="1"/>
</dbReference>
<dbReference type="CDD" id="cd07521">
    <property type="entry name" value="HAD_FCP1-like"/>
    <property type="match status" value="1"/>
</dbReference>
<proteinExistence type="inferred from homology"/>
<keyword evidence="1" id="KW-0496">Mitochondrion</keyword>
<keyword evidence="1" id="KW-0653">Protein transport</keyword>
<comment type="subcellular location">
    <subcellularLocation>
        <location evidence="1">Mitochondrion inner membrane</location>
        <topology evidence="1">Single-pass membrane protein</topology>
    </subcellularLocation>
</comment>
<dbReference type="SUPFAM" id="SSF56784">
    <property type="entry name" value="HAD-like"/>
    <property type="match status" value="1"/>
</dbReference>
<dbReference type="GO" id="GO:0015031">
    <property type="term" value="P:protein transport"/>
    <property type="evidence" value="ECO:0007669"/>
    <property type="project" value="UniProtKB-KW"/>
</dbReference>
<feature type="domain" description="FCP1 homology" evidence="2">
    <location>
        <begin position="192"/>
        <end position="338"/>
    </location>
</feature>
<dbReference type="AlphaFoldDB" id="A0A0V0QW51"/>
<comment type="subunit">
    <text evidence="1">Component of the TIM23 complex.</text>
</comment>
<reference evidence="3 4" key="1">
    <citation type="journal article" date="2015" name="Sci. Rep.">
        <title>Genome of the facultative scuticociliatosis pathogen Pseudocohnilembus persalinus provides insight into its virulence through horizontal gene transfer.</title>
        <authorList>
            <person name="Xiong J."/>
            <person name="Wang G."/>
            <person name="Cheng J."/>
            <person name="Tian M."/>
            <person name="Pan X."/>
            <person name="Warren A."/>
            <person name="Jiang C."/>
            <person name="Yuan D."/>
            <person name="Miao W."/>
        </authorList>
    </citation>
    <scope>NUCLEOTIDE SEQUENCE [LARGE SCALE GENOMIC DNA]</scope>
    <source>
        <strain evidence="3">36N120E</strain>
    </source>
</reference>
<keyword evidence="1" id="KW-0811">Translocation</keyword>
<evidence type="ECO:0000313" key="4">
    <source>
        <dbReference type="Proteomes" id="UP000054937"/>
    </source>
</evidence>
<dbReference type="InterPro" id="IPR036412">
    <property type="entry name" value="HAD-like_sf"/>
</dbReference>
<evidence type="ECO:0000256" key="1">
    <source>
        <dbReference type="RuleBase" id="RU365079"/>
    </source>
</evidence>
<dbReference type="InterPro" id="IPR050365">
    <property type="entry name" value="TIM50"/>
</dbReference>
<dbReference type="InParanoid" id="A0A0V0QW51"/>
<keyword evidence="4" id="KW-1185">Reference proteome</keyword>
<evidence type="ECO:0000313" key="3">
    <source>
        <dbReference type="EMBL" id="KRX06617.1"/>
    </source>
</evidence>
<dbReference type="Pfam" id="PF03031">
    <property type="entry name" value="NIF"/>
    <property type="match status" value="1"/>
</dbReference>
<dbReference type="Gene3D" id="3.40.50.1000">
    <property type="entry name" value="HAD superfamily/HAD-like"/>
    <property type="match status" value="1"/>
</dbReference>
<dbReference type="PANTHER" id="PTHR12210">
    <property type="entry name" value="DULLARD PROTEIN PHOSPHATASE"/>
    <property type="match status" value="1"/>
</dbReference>
<comment type="function">
    <text evidence="1">Essential component of the TIM23 complex, a complex that mediates the translocation of transit peptide-containing proteins across the mitochondrial inner membrane.</text>
</comment>
<comment type="caution">
    <text evidence="3">The sequence shown here is derived from an EMBL/GenBank/DDBJ whole genome shotgun (WGS) entry which is preliminary data.</text>
</comment>
<dbReference type="Proteomes" id="UP000054937">
    <property type="component" value="Unassembled WGS sequence"/>
</dbReference>
<name>A0A0V0QW51_PSEPJ</name>
<dbReference type="EMBL" id="LDAU01000094">
    <property type="protein sequence ID" value="KRX06617.1"/>
    <property type="molecule type" value="Genomic_DNA"/>
</dbReference>
<dbReference type="GO" id="GO:0005744">
    <property type="term" value="C:TIM23 mitochondrial import inner membrane translocase complex"/>
    <property type="evidence" value="ECO:0007669"/>
    <property type="project" value="UniProtKB-UniRule"/>
</dbReference>
<dbReference type="OrthoDB" id="277011at2759"/>
<keyword evidence="1" id="KW-0809">Transit peptide</keyword>
<keyword evidence="1" id="KW-0813">Transport</keyword>
<dbReference type="FunFam" id="3.40.50.1000:FF:000184">
    <property type="entry name" value="Uncharacterized protein"/>
    <property type="match status" value="1"/>
</dbReference>
<dbReference type="OMA" id="NFEIMIF"/>
<dbReference type="InterPro" id="IPR004274">
    <property type="entry name" value="FCP1_dom"/>
</dbReference>
<dbReference type="PROSITE" id="PS50969">
    <property type="entry name" value="FCP1"/>
    <property type="match status" value="1"/>
</dbReference>
<gene>
    <name evidence="3" type="ORF">PPERSA_13096</name>
</gene>
<organism evidence="3 4">
    <name type="scientific">Pseudocohnilembus persalinus</name>
    <name type="common">Ciliate</name>
    <dbReference type="NCBI Taxonomy" id="266149"/>
    <lineage>
        <taxon>Eukaryota</taxon>
        <taxon>Sar</taxon>
        <taxon>Alveolata</taxon>
        <taxon>Ciliophora</taxon>
        <taxon>Intramacronucleata</taxon>
        <taxon>Oligohymenophorea</taxon>
        <taxon>Scuticociliatia</taxon>
        <taxon>Philasterida</taxon>
        <taxon>Pseudocohnilembidae</taxon>
        <taxon>Pseudocohnilembus</taxon>
    </lineage>
</organism>
<evidence type="ECO:0000259" key="2">
    <source>
        <dbReference type="PROSITE" id="PS50969"/>
    </source>
</evidence>
<accession>A0A0V0QW51</accession>
<comment type="similarity">
    <text evidence="1">Belongs to the TIM50 family.</text>
</comment>